<evidence type="ECO:0000259" key="1">
    <source>
        <dbReference type="PROSITE" id="PS50011"/>
    </source>
</evidence>
<proteinExistence type="evidence at transcript level"/>
<dbReference type="InterPro" id="IPR008266">
    <property type="entry name" value="Tyr_kinase_AS"/>
</dbReference>
<dbReference type="PROSITE" id="PS50011">
    <property type="entry name" value="PROTEIN_KINASE_DOM"/>
    <property type="match status" value="1"/>
</dbReference>
<dbReference type="SUPFAM" id="SSF56112">
    <property type="entry name" value="Protein kinase-like (PK-like)"/>
    <property type="match status" value="1"/>
</dbReference>
<dbReference type="GO" id="GO:0005524">
    <property type="term" value="F:ATP binding"/>
    <property type="evidence" value="ECO:0007669"/>
    <property type="project" value="InterPro"/>
</dbReference>
<dbReference type="AlphaFoldDB" id="R4UK06"/>
<reference evidence="2" key="1">
    <citation type="submission" date="2013-02" db="EMBL/GenBank/DDBJ databases">
        <title>Immune-Related transcriptome of Coptotermes formosanus Shiraki workers: the defense mechanism.</title>
        <authorList>
            <person name="Hussain A."/>
            <person name="Li Y.F."/>
            <person name="Cheng Y."/>
            <person name="Liu Y."/>
            <person name="Chen C.C."/>
            <person name="Wen S.Y."/>
        </authorList>
    </citation>
    <scope>NUCLEOTIDE SEQUENCE</scope>
</reference>
<feature type="domain" description="Protein kinase" evidence="1">
    <location>
        <begin position="22"/>
        <end position="289"/>
    </location>
</feature>
<dbReference type="EMBL" id="KC571905">
    <property type="protein sequence ID" value="AGM32404.1"/>
    <property type="molecule type" value="mRNA"/>
</dbReference>
<organism evidence="2">
    <name type="scientific">Coptotermes formosanus</name>
    <name type="common">Formosan subterranean termite</name>
    <dbReference type="NCBI Taxonomy" id="36987"/>
    <lineage>
        <taxon>Eukaryota</taxon>
        <taxon>Metazoa</taxon>
        <taxon>Ecdysozoa</taxon>
        <taxon>Arthropoda</taxon>
        <taxon>Hexapoda</taxon>
        <taxon>Insecta</taxon>
        <taxon>Pterygota</taxon>
        <taxon>Neoptera</taxon>
        <taxon>Polyneoptera</taxon>
        <taxon>Dictyoptera</taxon>
        <taxon>Blattodea</taxon>
        <taxon>Blattoidea</taxon>
        <taxon>Termitoidae</taxon>
        <taxon>Rhinotermitidae</taxon>
        <taxon>Coptotermes</taxon>
    </lineage>
</organism>
<dbReference type="PROSITE" id="PS00109">
    <property type="entry name" value="PROTEIN_KINASE_TYR"/>
    <property type="match status" value="1"/>
</dbReference>
<dbReference type="SMART" id="SM00220">
    <property type="entry name" value="S_TKc"/>
    <property type="match status" value="1"/>
</dbReference>
<dbReference type="InterPro" id="IPR050235">
    <property type="entry name" value="CK1_Ser-Thr_kinase"/>
</dbReference>
<protein>
    <submittedName>
        <fullName evidence="2">CK1 family protein kinase</fullName>
    </submittedName>
</protein>
<sequence>MRISTEMKTEKYLQQGHKIGEFVVSRFLASGGFSQAYVVESSNYPKPLAIKIERKTKENLLGKESKMLLSIPESIFFPKIYEIGSSKSFTFSVMELFGPSLSKFVDKINRGNSIYSLMFLAGEMFEAIHTLHESGYIHNDVCNQNFVLRPDKIHPVCLIDFGISFPYMIEGKHISRSMNKEFIGTPRYASVNALKGMTVSRRDDLISWVYCVIDLMTGNLPWSGKTDLKVLQKMKEKTSVKKLCKRCPHVLGDVADIIFGLGFDEKPPYEQIKNKIDSAMKEMKSQVFVWERFPADKWKEISVIPMEF</sequence>
<dbReference type="Pfam" id="PF00069">
    <property type="entry name" value="Pkinase"/>
    <property type="match status" value="1"/>
</dbReference>
<dbReference type="InterPro" id="IPR011009">
    <property type="entry name" value="Kinase-like_dom_sf"/>
</dbReference>
<keyword evidence="2" id="KW-0808">Transferase</keyword>
<dbReference type="InterPro" id="IPR000719">
    <property type="entry name" value="Prot_kinase_dom"/>
</dbReference>
<dbReference type="Gene3D" id="1.10.510.10">
    <property type="entry name" value="Transferase(Phosphotransferase) domain 1"/>
    <property type="match status" value="1"/>
</dbReference>
<evidence type="ECO:0000313" key="2">
    <source>
        <dbReference type="EMBL" id="AGM32404.1"/>
    </source>
</evidence>
<dbReference type="PANTHER" id="PTHR11909">
    <property type="entry name" value="CASEIN KINASE-RELATED"/>
    <property type="match status" value="1"/>
</dbReference>
<keyword evidence="2" id="KW-0418">Kinase</keyword>
<accession>R4UK06</accession>
<name>R4UK06_COPFO</name>
<dbReference type="GO" id="GO:0004672">
    <property type="term" value="F:protein kinase activity"/>
    <property type="evidence" value="ECO:0007669"/>
    <property type="project" value="InterPro"/>
</dbReference>